<dbReference type="FunFam" id="1.20.140.10:FF:000013">
    <property type="entry name" value="Acyl-coenzyme A oxidase"/>
    <property type="match status" value="1"/>
</dbReference>
<reference evidence="20" key="2">
    <citation type="submission" date="2024-06" db="UniProtKB">
        <authorList>
            <consortium name="EnsemblMetazoa"/>
        </authorList>
    </citation>
    <scope>IDENTIFICATION</scope>
</reference>
<comment type="cofactor">
    <cofactor evidence="1">
        <name>FAD</name>
        <dbReference type="ChEBI" id="CHEBI:57692"/>
    </cofactor>
</comment>
<dbReference type="GeneID" id="100634835"/>
<evidence type="ECO:0000256" key="10">
    <source>
        <dbReference type="ARBA" id="ARBA00023002"/>
    </source>
</evidence>
<dbReference type="PANTHER" id="PTHR10909:SF250">
    <property type="entry name" value="PEROXISOMAL ACYL-COENZYME A OXIDASE 1"/>
    <property type="match status" value="1"/>
</dbReference>
<dbReference type="PIRSF" id="PIRSF000168">
    <property type="entry name" value="Acyl-CoA_oxidase"/>
    <property type="match status" value="1"/>
</dbReference>
<keyword evidence="10" id="KW-0560">Oxidoreductase</keyword>
<dbReference type="GO" id="GO:0033540">
    <property type="term" value="P:fatty acid beta-oxidation using acyl-CoA oxidase"/>
    <property type="evidence" value="ECO:0007669"/>
    <property type="project" value="TreeGrafter"/>
</dbReference>
<keyword evidence="7 13" id="KW-0274">FAD</keyword>
<organism evidence="20 21">
    <name type="scientific">Amphimedon queenslandica</name>
    <name type="common">Sponge</name>
    <dbReference type="NCBI Taxonomy" id="400682"/>
    <lineage>
        <taxon>Eukaryota</taxon>
        <taxon>Metazoa</taxon>
        <taxon>Porifera</taxon>
        <taxon>Demospongiae</taxon>
        <taxon>Heteroscleromorpha</taxon>
        <taxon>Haplosclerida</taxon>
        <taxon>Niphatidae</taxon>
        <taxon>Amphimedon</taxon>
    </lineage>
</organism>
<dbReference type="EnsemblMetazoa" id="XM_011409663.2">
    <property type="protein sequence ID" value="XP_011407965.2"/>
    <property type="gene ID" value="LOC100634835"/>
</dbReference>
<dbReference type="SUPFAM" id="SSF56645">
    <property type="entry name" value="Acyl-CoA dehydrogenase NM domain-like"/>
    <property type="match status" value="1"/>
</dbReference>
<dbReference type="InterPro" id="IPR009100">
    <property type="entry name" value="AcylCoA_DH/oxidase_NM_dom_sf"/>
</dbReference>
<feature type="binding site" evidence="15">
    <location>
        <position position="152"/>
    </location>
    <ligand>
        <name>FAD</name>
        <dbReference type="ChEBI" id="CHEBI:57692"/>
    </ligand>
</feature>
<sequence>MSHALSCYKPTMASEVVLELKVERERSRLDLEELTNLLDGGAVFTDKRREMVKMVVEDPVFKRDNKYFLSTEESFDSAMRKNVHYIELLKSGKLKENNAEAYFKSAIDDDFPAAVHELMFVPTIEGQGNEEQKEKWLKISRNFDIIGCYAQTELGHGTFIRGLETTATYDPSTEEFVMNSPTLTSMKWWPGSVGHTATHAIVVARLITKGKDEGIHLFIVQLRSLEDHKPLPGIKVGDIGPKFGYFGMDNGFLHMTNVRIPRDHMLMKYAHVSRDGTYSKPPAEADKISYVIMVYARALIVDHSAETLARAITIAIRYSVVRRQTQNRPGEPETQVLDYQTQQFKLFPLLASAYAMKFAGHYMMKLYTEVTKEISEGNLKSLPELHATSAGLKAFCSELCCNGIELCRLSCGGHGYSAASGLPQLYADYSPSPTYEGENTVMLLQTARIQHGVILLEAYHQRAIRLVAVALGRYSKSIATGLDSVTAWNNSSVDWTMAARAHCHYLVLKAFHSSIDAAKVCEANFNILRVLCCLFGLHGIIQYSGEFCLDGYMNSDQIEMAKNQLYSLLKEVRYEAVPLVDAFDIHDDILNSSLGRYDGDVYGHLYEWALRAPRNKKEVHDNYEKYLKPLLKNTKSKL</sequence>
<protein>
    <recommendedName>
        <fullName evidence="13">Acyl-coenzyme A oxidase</fullName>
    </recommendedName>
</protein>
<dbReference type="Pfam" id="PF02770">
    <property type="entry name" value="Acyl-CoA_dh_M"/>
    <property type="match status" value="1"/>
</dbReference>
<evidence type="ECO:0000256" key="3">
    <source>
        <dbReference type="ARBA" id="ARBA00004846"/>
    </source>
</evidence>
<dbReference type="InterPro" id="IPR029320">
    <property type="entry name" value="Acyl-CoA_ox_N"/>
</dbReference>
<evidence type="ECO:0000313" key="20">
    <source>
        <dbReference type="EnsemblMetazoa" id="XP_011407965.2"/>
    </source>
</evidence>
<name>A0AAN0IR47_AMPQE</name>
<feature type="domain" description="Acyl-CoA oxidase C-alpha1" evidence="19">
    <location>
        <begin position="290"/>
        <end position="449"/>
    </location>
</feature>
<evidence type="ECO:0000259" key="19">
    <source>
        <dbReference type="Pfam" id="PF22924"/>
    </source>
</evidence>
<dbReference type="GO" id="GO:0055088">
    <property type="term" value="P:lipid homeostasis"/>
    <property type="evidence" value="ECO:0007669"/>
    <property type="project" value="TreeGrafter"/>
</dbReference>
<dbReference type="GO" id="GO:0005504">
    <property type="term" value="F:fatty acid binding"/>
    <property type="evidence" value="ECO:0007669"/>
    <property type="project" value="TreeGrafter"/>
</dbReference>
<dbReference type="InterPro" id="IPR055060">
    <property type="entry name" value="ACOX_C_alpha1"/>
</dbReference>
<feature type="domain" description="Acyl-CoA oxidase C-terminal" evidence="16">
    <location>
        <begin position="455"/>
        <end position="632"/>
    </location>
</feature>
<proteinExistence type="inferred from homology"/>
<dbReference type="SUPFAM" id="SSF47203">
    <property type="entry name" value="Acyl-CoA dehydrogenase C-terminal domain-like"/>
    <property type="match status" value="2"/>
</dbReference>
<dbReference type="InterPro" id="IPR046373">
    <property type="entry name" value="Acyl-CoA_Oxase/DH_mid-dom_sf"/>
</dbReference>
<feature type="binding site" evidence="15">
    <location>
        <position position="191"/>
    </location>
    <ligand>
        <name>FAD</name>
        <dbReference type="ChEBI" id="CHEBI:57692"/>
    </ligand>
</feature>
<dbReference type="InterPro" id="IPR006091">
    <property type="entry name" value="Acyl-CoA_Oxase/DH_mid-dom"/>
</dbReference>
<dbReference type="Gene3D" id="2.40.110.10">
    <property type="entry name" value="Butyryl-CoA Dehydrogenase, subunit A, domain 2"/>
    <property type="match status" value="1"/>
</dbReference>
<dbReference type="Pfam" id="PF01756">
    <property type="entry name" value="ACOX"/>
    <property type="match status" value="1"/>
</dbReference>
<evidence type="ECO:0000256" key="2">
    <source>
        <dbReference type="ARBA" id="ARBA00004275"/>
    </source>
</evidence>
<accession>A0AAN0IR47</accession>
<dbReference type="AlphaFoldDB" id="A0AAN0IR47"/>
<evidence type="ECO:0000256" key="9">
    <source>
        <dbReference type="ARBA" id="ARBA00022840"/>
    </source>
</evidence>
<comment type="subcellular location">
    <subcellularLocation>
        <location evidence="2">Peroxisome</location>
    </subcellularLocation>
</comment>
<dbReference type="FunFam" id="1.10.540.10:FF:000006">
    <property type="entry name" value="Acyl-coenzyme A oxidase"/>
    <property type="match status" value="1"/>
</dbReference>
<evidence type="ECO:0000256" key="12">
    <source>
        <dbReference type="ARBA" id="ARBA00023140"/>
    </source>
</evidence>
<feature type="domain" description="Acyl-CoA oxidase/dehydrogenase middle" evidence="17">
    <location>
        <begin position="148"/>
        <end position="258"/>
    </location>
</feature>
<dbReference type="InterPro" id="IPR002655">
    <property type="entry name" value="Acyl-CoA_oxidase_C"/>
</dbReference>
<dbReference type="GO" id="GO:0003997">
    <property type="term" value="F:acyl-CoA oxidase activity"/>
    <property type="evidence" value="ECO:0007669"/>
    <property type="project" value="InterPro"/>
</dbReference>
<evidence type="ECO:0000256" key="4">
    <source>
        <dbReference type="ARBA" id="ARBA00006288"/>
    </source>
</evidence>
<feature type="domain" description="Acyl-coenzyme A oxidase N-terminal" evidence="18">
    <location>
        <begin position="30"/>
        <end position="146"/>
    </location>
</feature>
<dbReference type="FunFam" id="1.20.140.10:FF:000005">
    <property type="entry name" value="Acyl-coenzyme A oxidase"/>
    <property type="match status" value="1"/>
</dbReference>
<evidence type="ECO:0000313" key="21">
    <source>
        <dbReference type="Proteomes" id="UP000007879"/>
    </source>
</evidence>
<evidence type="ECO:0000259" key="18">
    <source>
        <dbReference type="Pfam" id="PF14749"/>
    </source>
</evidence>
<dbReference type="Gene3D" id="1.20.140.10">
    <property type="entry name" value="Butyryl-CoA Dehydrogenase, subunit A, domain 3"/>
    <property type="match status" value="2"/>
</dbReference>
<evidence type="ECO:0000256" key="7">
    <source>
        <dbReference type="ARBA" id="ARBA00022827"/>
    </source>
</evidence>
<dbReference type="GO" id="GO:0005777">
    <property type="term" value="C:peroxisome"/>
    <property type="evidence" value="ECO:0007669"/>
    <property type="project" value="UniProtKB-SubCell"/>
</dbReference>
<dbReference type="InterPro" id="IPR036250">
    <property type="entry name" value="AcylCo_DH-like_C"/>
</dbReference>
<dbReference type="InterPro" id="IPR037069">
    <property type="entry name" value="AcylCoA_DH/ox_N_sf"/>
</dbReference>
<keyword evidence="9" id="KW-0067">ATP-binding</keyword>
<keyword evidence="5 13" id="KW-0285">Flavoprotein</keyword>
<evidence type="ECO:0000259" key="16">
    <source>
        <dbReference type="Pfam" id="PF01756"/>
    </source>
</evidence>
<keyword evidence="21" id="KW-1185">Reference proteome</keyword>
<dbReference type="KEGG" id="aqu:100634835"/>
<keyword evidence="6" id="KW-0547">Nucleotide-binding</keyword>
<evidence type="ECO:0000256" key="14">
    <source>
        <dbReference type="PIRSR" id="PIRSR000168-1"/>
    </source>
</evidence>
<dbReference type="PANTHER" id="PTHR10909">
    <property type="entry name" value="ELECTRON TRANSPORT OXIDOREDUCTASE"/>
    <property type="match status" value="1"/>
</dbReference>
<dbReference type="InterPro" id="IPR012258">
    <property type="entry name" value="Acyl-CoA_oxidase"/>
</dbReference>
<keyword evidence="11" id="KW-0443">Lipid metabolism</keyword>
<dbReference type="GO" id="GO:0005524">
    <property type="term" value="F:ATP binding"/>
    <property type="evidence" value="ECO:0007669"/>
    <property type="project" value="UniProtKB-KW"/>
</dbReference>
<comment type="similarity">
    <text evidence="4 13">Belongs to the acyl-CoA oxidase family.</text>
</comment>
<dbReference type="Pfam" id="PF14749">
    <property type="entry name" value="Acyl-CoA_ox_N"/>
    <property type="match status" value="1"/>
</dbReference>
<evidence type="ECO:0000256" key="15">
    <source>
        <dbReference type="PIRSR" id="PIRSR000168-2"/>
    </source>
</evidence>
<evidence type="ECO:0000256" key="1">
    <source>
        <dbReference type="ARBA" id="ARBA00001974"/>
    </source>
</evidence>
<comment type="pathway">
    <text evidence="3">Lipid metabolism; peroxisomal fatty acid beta-oxidation.</text>
</comment>
<evidence type="ECO:0000256" key="8">
    <source>
        <dbReference type="ARBA" id="ARBA00022832"/>
    </source>
</evidence>
<evidence type="ECO:0000256" key="11">
    <source>
        <dbReference type="ARBA" id="ARBA00023098"/>
    </source>
</evidence>
<dbReference type="FunFam" id="2.40.110.10:FF:000003">
    <property type="entry name" value="Acyl-coenzyme A oxidase"/>
    <property type="match status" value="1"/>
</dbReference>
<dbReference type="Pfam" id="PF22924">
    <property type="entry name" value="ACOX_C_alpha1"/>
    <property type="match status" value="1"/>
</dbReference>
<keyword evidence="8" id="KW-0276">Fatty acid metabolism</keyword>
<reference evidence="21" key="1">
    <citation type="journal article" date="2010" name="Nature">
        <title>The Amphimedon queenslandica genome and the evolution of animal complexity.</title>
        <authorList>
            <person name="Srivastava M."/>
            <person name="Simakov O."/>
            <person name="Chapman J."/>
            <person name="Fahey B."/>
            <person name="Gauthier M.E."/>
            <person name="Mitros T."/>
            <person name="Richards G.S."/>
            <person name="Conaco C."/>
            <person name="Dacre M."/>
            <person name="Hellsten U."/>
            <person name="Larroux C."/>
            <person name="Putnam N.H."/>
            <person name="Stanke M."/>
            <person name="Adamska M."/>
            <person name="Darling A."/>
            <person name="Degnan S.M."/>
            <person name="Oakley T.H."/>
            <person name="Plachetzki D.C."/>
            <person name="Zhai Y."/>
            <person name="Adamski M."/>
            <person name="Calcino A."/>
            <person name="Cummins S.F."/>
            <person name="Goodstein D.M."/>
            <person name="Harris C."/>
            <person name="Jackson D.J."/>
            <person name="Leys S.P."/>
            <person name="Shu S."/>
            <person name="Woodcroft B.J."/>
            <person name="Vervoort M."/>
            <person name="Kosik K.S."/>
            <person name="Manning G."/>
            <person name="Degnan B.M."/>
            <person name="Rokhsar D.S."/>
        </authorList>
    </citation>
    <scope>NUCLEOTIDE SEQUENCE [LARGE SCALE GENOMIC DNA]</scope>
</reference>
<evidence type="ECO:0000256" key="6">
    <source>
        <dbReference type="ARBA" id="ARBA00022741"/>
    </source>
</evidence>
<dbReference type="Gene3D" id="1.10.540.10">
    <property type="entry name" value="Acyl-CoA dehydrogenase/oxidase, N-terminal domain"/>
    <property type="match status" value="1"/>
</dbReference>
<dbReference type="RefSeq" id="XP_011407965.2">
    <property type="nucleotide sequence ID" value="XM_011409663.2"/>
</dbReference>
<dbReference type="GO" id="GO:0071949">
    <property type="term" value="F:FAD binding"/>
    <property type="evidence" value="ECO:0007669"/>
    <property type="project" value="InterPro"/>
</dbReference>
<evidence type="ECO:0000256" key="5">
    <source>
        <dbReference type="ARBA" id="ARBA00022630"/>
    </source>
</evidence>
<evidence type="ECO:0000259" key="17">
    <source>
        <dbReference type="Pfam" id="PF02770"/>
    </source>
</evidence>
<dbReference type="Proteomes" id="UP000007879">
    <property type="component" value="Unassembled WGS sequence"/>
</dbReference>
<keyword evidence="12" id="KW-0576">Peroxisome</keyword>
<feature type="active site" description="Proton acceptor" evidence="14">
    <location>
        <position position="436"/>
    </location>
</feature>
<evidence type="ECO:0000256" key="13">
    <source>
        <dbReference type="PIRNR" id="PIRNR000168"/>
    </source>
</evidence>